<organism evidence="2 3">
    <name type="scientific">Ustilago trichophora</name>
    <dbReference type="NCBI Taxonomy" id="86804"/>
    <lineage>
        <taxon>Eukaryota</taxon>
        <taxon>Fungi</taxon>
        <taxon>Dikarya</taxon>
        <taxon>Basidiomycota</taxon>
        <taxon>Ustilaginomycotina</taxon>
        <taxon>Ustilaginomycetes</taxon>
        <taxon>Ustilaginales</taxon>
        <taxon>Ustilaginaceae</taxon>
        <taxon>Ustilago</taxon>
    </lineage>
</organism>
<gene>
    <name evidence="2" type="ORF">UTRI_05360</name>
</gene>
<accession>A0A5C3EJE4</accession>
<dbReference type="AlphaFoldDB" id="A0A5C3EJE4"/>
<feature type="region of interest" description="Disordered" evidence="1">
    <location>
        <begin position="145"/>
        <end position="167"/>
    </location>
</feature>
<proteinExistence type="predicted"/>
<protein>
    <submittedName>
        <fullName evidence="2">Uncharacterized protein</fullName>
    </submittedName>
</protein>
<evidence type="ECO:0000256" key="1">
    <source>
        <dbReference type="SAM" id="MobiDB-lite"/>
    </source>
</evidence>
<keyword evidence="3" id="KW-1185">Reference proteome</keyword>
<reference evidence="2 3" key="1">
    <citation type="submission" date="2018-03" db="EMBL/GenBank/DDBJ databases">
        <authorList>
            <person name="Guldener U."/>
        </authorList>
    </citation>
    <scope>NUCLEOTIDE SEQUENCE [LARGE SCALE GENOMIC DNA]</scope>
    <source>
        <strain evidence="2 3">NBRC100155</strain>
    </source>
</reference>
<evidence type="ECO:0000313" key="3">
    <source>
        <dbReference type="Proteomes" id="UP000324022"/>
    </source>
</evidence>
<dbReference type="EMBL" id="OOIN01000034">
    <property type="protein sequence ID" value="SPO30743.1"/>
    <property type="molecule type" value="Genomic_DNA"/>
</dbReference>
<feature type="compositionally biased region" description="Basic and acidic residues" evidence="1">
    <location>
        <begin position="145"/>
        <end position="155"/>
    </location>
</feature>
<name>A0A5C3EJE4_9BASI</name>
<dbReference type="Proteomes" id="UP000324022">
    <property type="component" value="Unassembled WGS sequence"/>
</dbReference>
<dbReference type="OrthoDB" id="2549435at2759"/>
<evidence type="ECO:0000313" key="2">
    <source>
        <dbReference type="EMBL" id="SPO30743.1"/>
    </source>
</evidence>
<sequence>MRRWCKSLALLERIQVLNQPSQLSHSSHFTAAPIPDFLAPSLSHVLPADNRRHNASYARAAFKASTFETSASSAATFKSVQKPSCSHNVDFTSYFDSDAPIKASPAASTSALSPPSLDAEIAHIEAIIDAATNQAEIKAAVERIRHRPSLQDERRRTRQSRRYGSQTEVQHAPMLDLNERFLLCVFKKSYAVTRQSATKDFAYTDYLVSKSLGKIFNDVPADAFSTLFLARLASQAGAKSANMVLDQLFKIVQVRLAQSPPPHPPSSPSESAVTTNATFQHNGAVSLSRVLLNLMRGFSHTGRFKRVQDCFALLTSHSLPANVFHYQLQLIALFRERASHSIRDHHVDMERQSQQIQRDILEIKASMEANNVTLDDTFLATIVSGLSAPLRGPTSKASSISQAKSALQLVRTIFRLFTIEARDKSFGNLPRFLSALIHAEIDAIERCSPQRSKTSQQTRKRICKLIHQLESATSLSQSAVYGRLNNETVNESQLAAIHLQLRLLVALGDIESGLKKLRQLLSIEPTMEPEAAEQCRELILQQRSSVISFFSMSIQQRHGIRGRDAAFEVLECAFSTQVFERVWTGSYMPANPPVGYDPKAYDADATVLRLWKRWIHAWSVDILVETKQRTANDDSDHQFVSMANLDNGVYDARQKLSKSSTFAGRYPWQTLKRGLQLLNKTIDQYELIHGANATLAGRTIDAQVDHTGKICSDSDVKPVSPIAQLSVLFNERAVIDTIVKFTLRGGRPGRNEAMSTHVQRRLTLLLRTLTRVRVSARIWENCEASMLRHLALIDRDVLPTDLVRLAMDEIDQRKRIALLRNTHLRSAIDNCDSNHLATFQRETASIFILRQILQTRSHTKNQQNFNQNLPPRPAFT</sequence>